<gene>
    <name evidence="1" type="ORF">DCC88_00320</name>
</gene>
<dbReference type="AlphaFoldDB" id="A0A369KXG4"/>
<sequence length="168" mass="19311">MLTEFGKEPFKTITVDGFEYVLYLWNPDKASKWIRRCQEIFIKPIASSIGNNLSIFSGNNESNFQNVKIDIEKGFNSFLNSLDETTYVNYLKDIFDHGVSYKSNSINFNKHFKGELLHMHKLAYAILEYQLSDFFDAVRGGVSKYLSQNQKKGSETSTTEKLNGEFGE</sequence>
<keyword evidence="2" id="KW-1185">Reference proteome</keyword>
<reference evidence="1" key="1">
    <citation type="submission" date="2018-04" db="EMBL/GenBank/DDBJ databases">
        <title>Draft genome sequence of the Candidatus Spirobacillus cienkowskii, a pathogen of freshwater Daphnia species, reconstructed from hemolymph metagenomic reads.</title>
        <authorList>
            <person name="Bresciani L."/>
            <person name="Lemos L.N."/>
            <person name="Wale N."/>
            <person name="Lin J.Y."/>
            <person name="Fernandes G.R."/>
            <person name="Duffy M.A."/>
            <person name="Rodrigues J.M."/>
        </authorList>
    </citation>
    <scope>NUCLEOTIDE SEQUENCE [LARGE SCALE GENOMIC DNA]</scope>
    <source>
        <strain evidence="1">Binning01</strain>
    </source>
</reference>
<accession>A0A369KXG4</accession>
<dbReference type="Pfam" id="PF21822">
    <property type="entry name" value="Phage_TAC_15"/>
    <property type="match status" value="1"/>
</dbReference>
<organism evidence="1 2">
    <name type="scientific">Spirobacillus cienkowskii</name>
    <dbReference type="NCBI Taxonomy" id="495820"/>
    <lineage>
        <taxon>Bacteria</taxon>
        <taxon>Pseudomonadati</taxon>
        <taxon>Bdellovibrionota</taxon>
        <taxon>Oligoflexia</taxon>
        <taxon>Silvanigrellales</taxon>
        <taxon>Spirobacillus</taxon>
    </lineage>
</organism>
<proteinExistence type="predicted"/>
<dbReference type="InterPro" id="IPR049156">
    <property type="entry name" value="Phage_chap_TAC_15-like"/>
</dbReference>
<evidence type="ECO:0000313" key="1">
    <source>
        <dbReference type="EMBL" id="RDB37405.1"/>
    </source>
</evidence>
<dbReference type="Proteomes" id="UP000253934">
    <property type="component" value="Unassembled WGS sequence"/>
</dbReference>
<comment type="caution">
    <text evidence="1">The sequence shown here is derived from an EMBL/GenBank/DDBJ whole genome shotgun (WGS) entry which is preliminary data.</text>
</comment>
<name>A0A369KXG4_9BACT</name>
<protein>
    <submittedName>
        <fullName evidence="1">Uncharacterized protein</fullName>
    </submittedName>
</protein>
<evidence type="ECO:0000313" key="2">
    <source>
        <dbReference type="Proteomes" id="UP000253934"/>
    </source>
</evidence>
<dbReference type="EMBL" id="QOVW01000001">
    <property type="protein sequence ID" value="RDB37405.1"/>
    <property type="molecule type" value="Genomic_DNA"/>
</dbReference>